<dbReference type="Pfam" id="PF07568">
    <property type="entry name" value="HisKA_2"/>
    <property type="match status" value="1"/>
</dbReference>
<name>A0A1G9ZG90_9FIRM</name>
<dbReference type="PANTHER" id="PTHR41523">
    <property type="entry name" value="TWO-COMPONENT SYSTEM SENSOR PROTEIN"/>
    <property type="match status" value="1"/>
</dbReference>
<evidence type="ECO:0000256" key="6">
    <source>
        <dbReference type="ARBA" id="ARBA00022777"/>
    </source>
</evidence>
<dbReference type="EC" id="2.7.13.3" evidence="2"/>
<dbReference type="STRING" id="349095.SAMN05660299_02313"/>
<dbReference type="Pfam" id="PF02518">
    <property type="entry name" value="HATPase_c"/>
    <property type="match status" value="1"/>
</dbReference>
<dbReference type="SMART" id="SM00387">
    <property type="entry name" value="HATPase_c"/>
    <property type="match status" value="1"/>
</dbReference>
<gene>
    <name evidence="10" type="ORF">SAMN05660299_02313</name>
</gene>
<dbReference type="SUPFAM" id="SSF55874">
    <property type="entry name" value="ATPase domain of HSP90 chaperone/DNA topoisomerase II/histidine kinase"/>
    <property type="match status" value="1"/>
</dbReference>
<dbReference type="InterPro" id="IPR036890">
    <property type="entry name" value="HATPase_C_sf"/>
</dbReference>
<dbReference type="GO" id="GO:0004673">
    <property type="term" value="F:protein histidine kinase activity"/>
    <property type="evidence" value="ECO:0007669"/>
    <property type="project" value="UniProtKB-EC"/>
</dbReference>
<dbReference type="GO" id="GO:0005524">
    <property type="term" value="F:ATP binding"/>
    <property type="evidence" value="ECO:0007669"/>
    <property type="project" value="UniProtKB-KW"/>
</dbReference>
<evidence type="ECO:0000256" key="4">
    <source>
        <dbReference type="ARBA" id="ARBA00022679"/>
    </source>
</evidence>
<dbReference type="InterPro" id="IPR038424">
    <property type="entry name" value="H_kinase_PdtaS_GAF_sf"/>
</dbReference>
<keyword evidence="7" id="KW-0067">ATP-binding</keyword>
<evidence type="ECO:0000256" key="7">
    <source>
        <dbReference type="ARBA" id="ARBA00022840"/>
    </source>
</evidence>
<keyword evidence="6 10" id="KW-0418">Kinase</keyword>
<evidence type="ECO:0000256" key="3">
    <source>
        <dbReference type="ARBA" id="ARBA00022553"/>
    </source>
</evidence>
<dbReference type="InterPro" id="IPR011495">
    <property type="entry name" value="Sig_transdc_His_kin_sub2_dim/P"/>
</dbReference>
<evidence type="ECO:0000256" key="5">
    <source>
        <dbReference type="ARBA" id="ARBA00022741"/>
    </source>
</evidence>
<dbReference type="Gene3D" id="3.30.565.10">
    <property type="entry name" value="Histidine kinase-like ATPase, C-terminal domain"/>
    <property type="match status" value="1"/>
</dbReference>
<dbReference type="PANTHER" id="PTHR41523:SF8">
    <property type="entry name" value="ETHYLENE RESPONSE SENSOR PROTEIN"/>
    <property type="match status" value="1"/>
</dbReference>
<dbReference type="Pfam" id="PF12282">
    <property type="entry name" value="GAF_PdtaS"/>
    <property type="match status" value="1"/>
</dbReference>
<dbReference type="Proteomes" id="UP000199309">
    <property type="component" value="Unassembled WGS sequence"/>
</dbReference>
<dbReference type="Gene3D" id="3.30.450.280">
    <property type="entry name" value="GAF domain"/>
    <property type="match status" value="1"/>
</dbReference>
<dbReference type="InterPro" id="IPR005467">
    <property type="entry name" value="His_kinase_dom"/>
</dbReference>
<protein>
    <recommendedName>
        <fullName evidence="2">histidine kinase</fullName>
        <ecNumber evidence="2">2.7.13.3</ecNumber>
    </recommendedName>
</protein>
<reference evidence="10 11" key="1">
    <citation type="submission" date="2016-10" db="EMBL/GenBank/DDBJ databases">
        <authorList>
            <person name="de Groot N.N."/>
        </authorList>
    </citation>
    <scope>NUCLEOTIDE SEQUENCE [LARGE SCALE GENOMIC DNA]</scope>
    <source>
        <strain evidence="10 11">DSM 16981</strain>
    </source>
</reference>
<evidence type="ECO:0000313" key="11">
    <source>
        <dbReference type="Proteomes" id="UP000199309"/>
    </source>
</evidence>
<dbReference type="GO" id="GO:0000160">
    <property type="term" value="P:phosphorelay signal transduction system"/>
    <property type="evidence" value="ECO:0007669"/>
    <property type="project" value="UniProtKB-KW"/>
</dbReference>
<sequence length="475" mass="53126">MAFMNDICREKSILSDVQIRILNNSVDLLQFASDLSQREINVFVLGKQKDTLVLAAQRTPLFLRLSETVAEAASGESITAYDEPLALRVFHTGTPLKGAKEREFGKMEPMMAYPFVDNAGDTIAVITFVGKVENNRNILTDTAFQALQVPIIDESRKLYQTLSVQDGIILISGEGKVVYADEMAESIMHLRGRDIRLAGENIYNSRVNLSGAKKALATHEGFVEDIRHGKIIFTQRVIPLLSGGKVSRIIIVITERTEIHRKEEELMVKTSVIKEIHHRVKNNLQTIASLLRMQMRRVESQEAKDVLQESLHRILSISLVHEILSHHDEENIDISDVAQKLLTLLLHSMVSRENRIEAKFEGQKLILPSEAATSLALVINELITNAIEHGFEGIHEGTISVTIHNEGTWGMMVIADNGRGMDIEAVRNYKGRKHLGLQIVSTLVEKDLQGTLKFSLAEPQGTKAIIRFPLHTKGE</sequence>
<keyword evidence="8" id="KW-0902">Two-component regulatory system</keyword>
<organism evidence="10 11">
    <name type="scientific">Megasphaera paucivorans</name>
    <dbReference type="NCBI Taxonomy" id="349095"/>
    <lineage>
        <taxon>Bacteria</taxon>
        <taxon>Bacillati</taxon>
        <taxon>Bacillota</taxon>
        <taxon>Negativicutes</taxon>
        <taxon>Veillonellales</taxon>
        <taxon>Veillonellaceae</taxon>
        <taxon>Megasphaera</taxon>
    </lineage>
</organism>
<evidence type="ECO:0000256" key="1">
    <source>
        <dbReference type="ARBA" id="ARBA00000085"/>
    </source>
</evidence>
<dbReference type="EMBL" id="FNHQ01000030">
    <property type="protein sequence ID" value="SDN20410.1"/>
    <property type="molecule type" value="Genomic_DNA"/>
</dbReference>
<dbReference type="Gene3D" id="3.30.450.20">
    <property type="entry name" value="PAS domain"/>
    <property type="match status" value="1"/>
</dbReference>
<keyword evidence="5" id="KW-0547">Nucleotide-binding</keyword>
<keyword evidence="3" id="KW-0597">Phosphoprotein</keyword>
<comment type="catalytic activity">
    <reaction evidence="1">
        <text>ATP + protein L-histidine = ADP + protein N-phospho-L-histidine.</text>
        <dbReference type="EC" id="2.7.13.3"/>
    </reaction>
</comment>
<evidence type="ECO:0000256" key="2">
    <source>
        <dbReference type="ARBA" id="ARBA00012438"/>
    </source>
</evidence>
<keyword evidence="11" id="KW-1185">Reference proteome</keyword>
<evidence type="ECO:0000259" key="9">
    <source>
        <dbReference type="PROSITE" id="PS50109"/>
    </source>
</evidence>
<evidence type="ECO:0000256" key="8">
    <source>
        <dbReference type="ARBA" id="ARBA00023012"/>
    </source>
</evidence>
<evidence type="ECO:0000313" key="10">
    <source>
        <dbReference type="EMBL" id="SDN20410.1"/>
    </source>
</evidence>
<feature type="domain" description="Histidine kinase" evidence="9">
    <location>
        <begin position="275"/>
        <end position="472"/>
    </location>
</feature>
<dbReference type="InterPro" id="IPR022066">
    <property type="entry name" value="PdtaS_GAF"/>
</dbReference>
<dbReference type="PROSITE" id="PS50109">
    <property type="entry name" value="HIS_KIN"/>
    <property type="match status" value="1"/>
</dbReference>
<proteinExistence type="predicted"/>
<accession>A0A1G9ZG90</accession>
<keyword evidence="4" id="KW-0808">Transferase</keyword>
<dbReference type="InterPro" id="IPR003594">
    <property type="entry name" value="HATPase_dom"/>
</dbReference>
<dbReference type="AlphaFoldDB" id="A0A1G9ZG90"/>
<dbReference type="RefSeq" id="WP_245675146.1">
    <property type="nucleotide sequence ID" value="NZ_FNHQ01000030.1"/>
</dbReference>